<dbReference type="NCBIfam" id="NF040570">
    <property type="entry name" value="guided_TnpB"/>
    <property type="match status" value="1"/>
</dbReference>
<evidence type="ECO:0000256" key="8">
    <source>
        <dbReference type="SAM" id="MobiDB-lite"/>
    </source>
</evidence>
<keyword evidence="4" id="KW-0479">Metal-binding</keyword>
<dbReference type="InterPro" id="IPR010095">
    <property type="entry name" value="Cas12f1-like_TNB"/>
</dbReference>
<gene>
    <name evidence="12" type="ORF">MC7420_7148</name>
</gene>
<dbReference type="GO" id="GO:0046872">
    <property type="term" value="F:metal ion binding"/>
    <property type="evidence" value="ECO:0007669"/>
    <property type="project" value="UniProtKB-KW"/>
</dbReference>
<dbReference type="AlphaFoldDB" id="B4VHS1"/>
<evidence type="ECO:0000259" key="11">
    <source>
        <dbReference type="Pfam" id="PF12323"/>
    </source>
</evidence>
<dbReference type="EMBL" id="DS989841">
    <property type="protein sequence ID" value="EDX78495.1"/>
    <property type="molecule type" value="Genomic_DNA"/>
</dbReference>
<feature type="domain" description="Probable transposase IS891/IS1136/IS1341" evidence="9">
    <location>
        <begin position="165"/>
        <end position="279"/>
    </location>
</feature>
<dbReference type="Pfam" id="PF07282">
    <property type="entry name" value="Cas12f1-like_TNB"/>
    <property type="match status" value="1"/>
</dbReference>
<comment type="similarity">
    <text evidence="2">In the N-terminal section; belongs to the transposase 2 family.</text>
</comment>
<keyword evidence="6" id="KW-0238">DNA-binding</keyword>
<dbReference type="HOGENOM" id="CLU_032903_0_0_3"/>
<dbReference type="GO" id="GO:0032196">
    <property type="term" value="P:transposition"/>
    <property type="evidence" value="ECO:0007669"/>
    <property type="project" value="UniProtKB-KW"/>
</dbReference>
<dbReference type="InterPro" id="IPR001959">
    <property type="entry name" value="Transposase"/>
</dbReference>
<dbReference type="RefSeq" id="WP_006097970.1">
    <property type="nucleotide sequence ID" value="NZ_DS989841.1"/>
</dbReference>
<evidence type="ECO:0000256" key="6">
    <source>
        <dbReference type="ARBA" id="ARBA00023125"/>
    </source>
</evidence>
<dbReference type="Pfam" id="PF01385">
    <property type="entry name" value="OrfB_IS605"/>
    <property type="match status" value="1"/>
</dbReference>
<comment type="similarity">
    <text evidence="1">In the C-terminal section; belongs to the transposase 35 family.</text>
</comment>
<evidence type="ECO:0000256" key="5">
    <source>
        <dbReference type="ARBA" id="ARBA00022833"/>
    </source>
</evidence>
<dbReference type="Proteomes" id="UP000003835">
    <property type="component" value="Unassembled WGS sequence"/>
</dbReference>
<feature type="region of interest" description="Disordered" evidence="8">
    <location>
        <begin position="93"/>
        <end position="112"/>
    </location>
</feature>
<dbReference type="Pfam" id="PF12323">
    <property type="entry name" value="HTH_OrfB_IS605"/>
    <property type="match status" value="1"/>
</dbReference>
<keyword evidence="3" id="KW-0815">Transposition</keyword>
<dbReference type="PANTHER" id="PTHR30405">
    <property type="entry name" value="TRANSPOSASE"/>
    <property type="match status" value="1"/>
</dbReference>
<accession>B4VHS1</accession>
<keyword evidence="5" id="KW-0862">Zinc</keyword>
<dbReference type="STRING" id="118168.MC7420_7148"/>
<protein>
    <submittedName>
        <fullName evidence="12">Transposase, IS605 family</fullName>
    </submittedName>
</protein>
<evidence type="ECO:0000313" key="13">
    <source>
        <dbReference type="Proteomes" id="UP000003835"/>
    </source>
</evidence>
<reference evidence="12 13" key="1">
    <citation type="submission" date="2008-07" db="EMBL/GenBank/DDBJ databases">
        <authorList>
            <person name="Tandeau de Marsac N."/>
            <person name="Ferriera S."/>
            <person name="Johnson J."/>
            <person name="Kravitz S."/>
            <person name="Beeson K."/>
            <person name="Sutton G."/>
            <person name="Rogers Y.-H."/>
            <person name="Friedman R."/>
            <person name="Frazier M."/>
            <person name="Venter J.C."/>
        </authorList>
    </citation>
    <scope>NUCLEOTIDE SEQUENCE [LARGE SCALE GENOMIC DNA]</scope>
    <source>
        <strain evidence="12 13">PCC 7420</strain>
    </source>
</reference>
<evidence type="ECO:0000259" key="9">
    <source>
        <dbReference type="Pfam" id="PF01385"/>
    </source>
</evidence>
<evidence type="ECO:0000256" key="4">
    <source>
        <dbReference type="ARBA" id="ARBA00022723"/>
    </source>
</evidence>
<keyword evidence="13" id="KW-1185">Reference proteome</keyword>
<evidence type="ECO:0000259" key="10">
    <source>
        <dbReference type="Pfam" id="PF07282"/>
    </source>
</evidence>
<evidence type="ECO:0000256" key="3">
    <source>
        <dbReference type="ARBA" id="ARBA00022578"/>
    </source>
</evidence>
<organism evidence="12 13">
    <name type="scientific">Coleofasciculus chthonoplastes PCC 7420</name>
    <dbReference type="NCBI Taxonomy" id="118168"/>
    <lineage>
        <taxon>Bacteria</taxon>
        <taxon>Bacillati</taxon>
        <taxon>Cyanobacteriota</taxon>
        <taxon>Cyanophyceae</taxon>
        <taxon>Coleofasciculales</taxon>
        <taxon>Coleofasciculaceae</taxon>
        <taxon>Coleofasciculus</taxon>
    </lineage>
</organism>
<evidence type="ECO:0000256" key="2">
    <source>
        <dbReference type="ARBA" id="ARBA00011044"/>
    </source>
</evidence>
<evidence type="ECO:0000256" key="1">
    <source>
        <dbReference type="ARBA" id="ARBA00008761"/>
    </source>
</evidence>
<keyword evidence="7" id="KW-0233">DNA recombination</keyword>
<name>B4VHS1_9CYAN</name>
<evidence type="ECO:0000313" key="12">
    <source>
        <dbReference type="EMBL" id="EDX78495.1"/>
    </source>
</evidence>
<dbReference type="GO" id="GO:0006310">
    <property type="term" value="P:DNA recombination"/>
    <property type="evidence" value="ECO:0007669"/>
    <property type="project" value="UniProtKB-KW"/>
</dbReference>
<dbReference type="eggNOG" id="COG0675">
    <property type="taxonomic scope" value="Bacteria"/>
</dbReference>
<dbReference type="InterPro" id="IPR051399">
    <property type="entry name" value="RNA-guided_DNA_endo/Transpos"/>
</dbReference>
<dbReference type="OrthoDB" id="443538at2"/>
<evidence type="ECO:0000256" key="7">
    <source>
        <dbReference type="ARBA" id="ARBA00023172"/>
    </source>
</evidence>
<feature type="domain" description="Cas12f1-like TNB" evidence="10">
    <location>
        <begin position="291"/>
        <end position="358"/>
    </location>
</feature>
<dbReference type="InterPro" id="IPR021027">
    <property type="entry name" value="Transposase_put_HTH"/>
</dbReference>
<dbReference type="GO" id="GO:0003677">
    <property type="term" value="F:DNA binding"/>
    <property type="evidence" value="ECO:0007669"/>
    <property type="project" value="UniProtKB-KW"/>
</dbReference>
<feature type="domain" description="Transposase putative helix-turn-helix" evidence="11">
    <location>
        <begin position="1"/>
        <end position="39"/>
    </location>
</feature>
<sequence>MKSRYQFRIYPTPGQRQSLARLFGCVRVVWNDALFLCKQSEKLPKNSELQKLCITQAKKTESREWLNQVSNIPLQQSIADLGVAFKNFFQSRSGKRKGPKVNPPKFKSRRSKQTARFRKGGFKVKTSKVYLAKIGDIKVNWSRPLPSEPSSVTVIKDCAGRYFLSFVVEGRVPEIKPPKNPSIGIDLGLKTFASCSNGEKINSPDYSRLYRKLKRCQRRLAKRQKGSKRRERMRVKVAKLNAQIRDKRKDFLHKLSTKVIDENQVIALEGLNVGGMLKNRKLSRAISQAGWYEFRSLCEGKACKHNRDFRVIDRWEPTSQVCSECGYRWGKLDLSVRTIVCVNCGVEHDRDDNASVNIEQAGLKAMLRACREVGVGHTHDYKRTGSTCKTSDEAVCGEPSTHREYVQLKLFDAFGNHRPCRAVRMSNRLS</sequence>
<proteinExistence type="inferred from homology"/>
<dbReference type="PANTHER" id="PTHR30405:SF25">
    <property type="entry name" value="RNA-GUIDED DNA ENDONUCLEASE INSQ-RELATED"/>
    <property type="match status" value="1"/>
</dbReference>